<dbReference type="AlphaFoldDB" id="A0A8J3ZV85"/>
<feature type="domain" description="Mce/MlaD" evidence="3">
    <location>
        <begin position="39"/>
        <end position="113"/>
    </location>
</feature>
<dbReference type="PANTHER" id="PTHR33371:SF16">
    <property type="entry name" value="MCE-FAMILY PROTEIN MCE3F"/>
    <property type="match status" value="1"/>
</dbReference>
<keyword evidence="2" id="KW-1133">Transmembrane helix</keyword>
<dbReference type="Pfam" id="PF02470">
    <property type="entry name" value="MlaD"/>
    <property type="match status" value="1"/>
</dbReference>
<protein>
    <recommendedName>
        <fullName evidence="7">Virulence factor Mce family protein</fullName>
    </recommendedName>
</protein>
<keyword evidence="2" id="KW-0472">Membrane</keyword>
<evidence type="ECO:0000256" key="1">
    <source>
        <dbReference type="SAM" id="MobiDB-lite"/>
    </source>
</evidence>
<comment type="caution">
    <text evidence="5">The sequence shown here is derived from an EMBL/GenBank/DDBJ whole genome shotgun (WGS) entry which is preliminary data.</text>
</comment>
<evidence type="ECO:0000256" key="2">
    <source>
        <dbReference type="SAM" id="Phobius"/>
    </source>
</evidence>
<dbReference type="Proteomes" id="UP000635606">
    <property type="component" value="Unassembled WGS sequence"/>
</dbReference>
<name>A0A8J3ZV85_9ACTN</name>
<dbReference type="GO" id="GO:0005576">
    <property type="term" value="C:extracellular region"/>
    <property type="evidence" value="ECO:0007669"/>
    <property type="project" value="TreeGrafter"/>
</dbReference>
<reference evidence="5" key="1">
    <citation type="submission" date="2021-01" db="EMBL/GenBank/DDBJ databases">
        <title>Whole genome shotgun sequence of Virgisporangium ochraceum NBRC 16418.</title>
        <authorList>
            <person name="Komaki H."/>
            <person name="Tamura T."/>
        </authorList>
    </citation>
    <scope>NUCLEOTIDE SEQUENCE</scope>
    <source>
        <strain evidence="5">NBRC 16418</strain>
    </source>
</reference>
<gene>
    <name evidence="5" type="ORF">Voc01_046550</name>
</gene>
<dbReference type="EMBL" id="BOPH01000068">
    <property type="protein sequence ID" value="GIJ69738.1"/>
    <property type="molecule type" value="Genomic_DNA"/>
</dbReference>
<sequence>MITTAVRVKVLVFAVVSLLGTGYVAVRYVGLGDRLLGSGYTVYVDLADGGGIFANAPVTYRGVPVGRVTAVTLHGDGARVRATLEDGARVPADLRAVVTHRSAVGEQYLDLRPDRDGGPYLRDGSVVPRDRTGVPLPPETLLANLDALVRSVNPDDLTVVIDELGAAFEGSEDALRRILDAGELILTDAVEALPQTVTLIRDGATVLRTQAESAEQIRQWAAGLAKLAETVRASDPDLRRILVNGPPAATELVALLDGLEPAVGVLLGNLVAVNGVAARRLAGIEQLLVVYPLAVAGGYTVSPPGDGTAHFGLALNVNDPPPCVYGGTPTCSAADEARGSNVRGSNNAPRAGAPPGSGPGPADPGAEPSTEPPTMAGYDPVTGLVLGPDGRPVRFGGTGGQYAIAGDQSWKQLLLAGVTP</sequence>
<feature type="transmembrane region" description="Helical" evidence="2">
    <location>
        <begin position="6"/>
        <end position="26"/>
    </location>
</feature>
<keyword evidence="2" id="KW-0812">Transmembrane</keyword>
<feature type="region of interest" description="Disordered" evidence="1">
    <location>
        <begin position="335"/>
        <end position="398"/>
    </location>
</feature>
<dbReference type="NCBIfam" id="TIGR00996">
    <property type="entry name" value="Mtu_fam_mce"/>
    <property type="match status" value="1"/>
</dbReference>
<dbReference type="PANTHER" id="PTHR33371">
    <property type="entry name" value="INTERMEMBRANE PHOSPHOLIPID TRANSPORT SYSTEM BINDING PROTEIN MLAD-RELATED"/>
    <property type="match status" value="1"/>
</dbReference>
<evidence type="ECO:0008006" key="7">
    <source>
        <dbReference type="Google" id="ProtNLM"/>
    </source>
</evidence>
<dbReference type="InterPro" id="IPR024516">
    <property type="entry name" value="Mce_C"/>
</dbReference>
<dbReference type="InterPro" id="IPR005693">
    <property type="entry name" value="Mce"/>
</dbReference>
<proteinExistence type="predicted"/>
<organism evidence="5 6">
    <name type="scientific">Virgisporangium ochraceum</name>
    <dbReference type="NCBI Taxonomy" id="65505"/>
    <lineage>
        <taxon>Bacteria</taxon>
        <taxon>Bacillati</taxon>
        <taxon>Actinomycetota</taxon>
        <taxon>Actinomycetes</taxon>
        <taxon>Micromonosporales</taxon>
        <taxon>Micromonosporaceae</taxon>
        <taxon>Virgisporangium</taxon>
    </lineage>
</organism>
<feature type="domain" description="Mammalian cell entry C-terminal" evidence="4">
    <location>
        <begin position="121"/>
        <end position="281"/>
    </location>
</feature>
<evidence type="ECO:0000313" key="5">
    <source>
        <dbReference type="EMBL" id="GIJ69738.1"/>
    </source>
</evidence>
<keyword evidence="6" id="KW-1185">Reference proteome</keyword>
<dbReference type="RefSeq" id="WP_203929656.1">
    <property type="nucleotide sequence ID" value="NZ_BOPH01000068.1"/>
</dbReference>
<evidence type="ECO:0000259" key="3">
    <source>
        <dbReference type="Pfam" id="PF02470"/>
    </source>
</evidence>
<dbReference type="InterPro" id="IPR052336">
    <property type="entry name" value="MlaD_Phospholipid_Transporter"/>
</dbReference>
<accession>A0A8J3ZV85</accession>
<dbReference type="InterPro" id="IPR003399">
    <property type="entry name" value="Mce/MlaD"/>
</dbReference>
<evidence type="ECO:0000259" key="4">
    <source>
        <dbReference type="Pfam" id="PF11887"/>
    </source>
</evidence>
<dbReference type="Pfam" id="PF11887">
    <property type="entry name" value="Mce4_CUP1"/>
    <property type="match status" value="1"/>
</dbReference>
<evidence type="ECO:0000313" key="6">
    <source>
        <dbReference type="Proteomes" id="UP000635606"/>
    </source>
</evidence>